<dbReference type="Proteomes" id="UP000241614">
    <property type="component" value="Unassembled WGS sequence"/>
</dbReference>
<comment type="caution">
    <text evidence="1">The sequence shown here is derived from an EMBL/GenBank/DDBJ whole genome shotgun (WGS) entry which is preliminary data.</text>
</comment>
<evidence type="ECO:0000313" key="1">
    <source>
        <dbReference type="EMBL" id="PTM36669.1"/>
    </source>
</evidence>
<evidence type="ECO:0000313" key="2">
    <source>
        <dbReference type="Proteomes" id="UP000241614"/>
    </source>
</evidence>
<reference evidence="1 2" key="1">
    <citation type="submission" date="2018-04" db="EMBL/GenBank/DDBJ databases">
        <title>Genome sequencing reveals highly heavy metal resistance and biotechnology application of the novel Enterobacter cloacae amazonensis isolated from wastewater river in Manaus - Amazonas.</title>
        <authorList>
            <person name="Astolfi M.C.T."/>
            <person name="Carvalho E.B.D.S."/>
            <person name="Lacerda L.B."/>
            <person name="Pinto M.V."/>
            <person name="Nogueira V.B."/>
            <person name="Barros A.M."/>
            <person name="Astolfi-Filho S."/>
        </authorList>
    </citation>
    <scope>NUCLEOTIDE SEQUENCE [LARGE SCALE GENOMIC DNA]</scope>
    <source>
        <strain evidence="2">amazonensis</strain>
    </source>
</reference>
<organism evidence="1 2">
    <name type="scientific">Enterobacter cloacae</name>
    <dbReference type="NCBI Taxonomy" id="550"/>
    <lineage>
        <taxon>Bacteria</taxon>
        <taxon>Pseudomonadati</taxon>
        <taxon>Pseudomonadota</taxon>
        <taxon>Gammaproteobacteria</taxon>
        <taxon>Enterobacterales</taxon>
        <taxon>Enterobacteriaceae</taxon>
        <taxon>Enterobacter</taxon>
        <taxon>Enterobacter cloacae complex</taxon>
    </lineage>
</organism>
<name>A0A2T4Y3A9_ENTCL</name>
<accession>A0A2T4Y3A9</accession>
<proteinExistence type="predicted"/>
<gene>
    <name evidence="1" type="ORF">DA103_05790</name>
</gene>
<dbReference type="EMBL" id="PZPP01000008">
    <property type="protein sequence ID" value="PTM36669.1"/>
    <property type="molecule type" value="Genomic_DNA"/>
</dbReference>
<sequence length="151" mass="17487">MKMNFDAVTGVLQFNKRVLLGPRVTKAELFYNTNVGWEGWPEKKDNETVSYRTILKGDHEFGDIYLIIDFLVPNDPNSLIRSWRFAPEKLLMGKQNKPEGKVTRCLREWFKAKSAIVLPVSREWGHVDAAYDPHNLTGTIVCHYCLDHHEL</sequence>
<dbReference type="AlphaFoldDB" id="A0A2T4Y3A9"/>
<protein>
    <submittedName>
        <fullName evidence="1">Uncharacterized protein</fullName>
    </submittedName>
</protein>